<accession>A0A4Z2BP95</accession>
<feature type="region of interest" description="Disordered" evidence="1">
    <location>
        <begin position="1"/>
        <end position="69"/>
    </location>
</feature>
<dbReference type="AlphaFoldDB" id="A0A4Z2BP95"/>
<evidence type="ECO:0000313" key="2">
    <source>
        <dbReference type="EMBL" id="TNM94113.1"/>
    </source>
</evidence>
<keyword evidence="3" id="KW-1185">Reference proteome</keyword>
<dbReference type="Proteomes" id="UP000516260">
    <property type="component" value="Chromosome 2"/>
</dbReference>
<feature type="compositionally biased region" description="Polar residues" evidence="1">
    <location>
        <begin position="1"/>
        <end position="20"/>
    </location>
</feature>
<evidence type="ECO:0000256" key="1">
    <source>
        <dbReference type="SAM" id="MobiDB-lite"/>
    </source>
</evidence>
<sequence>MGNQSAAPTANQEPAKSCRSSGGCPLTGPSRTTTRTKPRRRRPPEGTRPSRRSLPPSPGAALQKNTKKELRSSLCPLEFAALAQEPAASCDPGTRTPGGHKLRFSVTEHFPWSHFTEISGVLPPLHWISADCDDARQMLIACVKGHVCFQGSFTCITSSSLRGRCCF</sequence>
<organism evidence="2 3">
    <name type="scientific">Takifugu bimaculatus</name>
    <dbReference type="NCBI Taxonomy" id="433685"/>
    <lineage>
        <taxon>Eukaryota</taxon>
        <taxon>Metazoa</taxon>
        <taxon>Chordata</taxon>
        <taxon>Craniata</taxon>
        <taxon>Vertebrata</taxon>
        <taxon>Euteleostomi</taxon>
        <taxon>Actinopterygii</taxon>
        <taxon>Neopterygii</taxon>
        <taxon>Teleostei</taxon>
        <taxon>Neoteleostei</taxon>
        <taxon>Acanthomorphata</taxon>
        <taxon>Eupercaria</taxon>
        <taxon>Tetraodontiformes</taxon>
        <taxon>Tetradontoidea</taxon>
        <taxon>Tetraodontidae</taxon>
        <taxon>Takifugu</taxon>
    </lineage>
</organism>
<evidence type="ECO:0000313" key="3">
    <source>
        <dbReference type="Proteomes" id="UP000516260"/>
    </source>
</evidence>
<name>A0A4Z2BP95_9TELE</name>
<gene>
    <name evidence="2" type="ORF">fugu_002289</name>
</gene>
<proteinExistence type="predicted"/>
<comment type="caution">
    <text evidence="2">The sequence shown here is derived from an EMBL/GenBank/DDBJ whole genome shotgun (WGS) entry which is preliminary data.</text>
</comment>
<protein>
    <submittedName>
        <fullName evidence="2">Uncharacterized protein</fullName>
    </submittedName>
</protein>
<dbReference type="EMBL" id="SWLE01000012">
    <property type="protein sequence ID" value="TNM94113.1"/>
    <property type="molecule type" value="Genomic_DNA"/>
</dbReference>
<reference evidence="2 3" key="1">
    <citation type="submission" date="2019-04" db="EMBL/GenBank/DDBJ databases">
        <title>The sequence and de novo assembly of Takifugu bimaculatus genome using PacBio and Hi-C technologies.</title>
        <authorList>
            <person name="Xu P."/>
            <person name="Liu B."/>
            <person name="Zhou Z."/>
        </authorList>
    </citation>
    <scope>NUCLEOTIDE SEQUENCE [LARGE SCALE GENOMIC DNA]</scope>
    <source>
        <strain evidence="2">TB-2018</strain>
        <tissue evidence="2">Muscle</tissue>
    </source>
</reference>